<dbReference type="RefSeq" id="XP_024686761.1">
    <property type="nucleotide sequence ID" value="XM_024824453.1"/>
</dbReference>
<comment type="caution">
    <text evidence="1">The sequence shown here is derived from an EMBL/GenBank/DDBJ whole genome shotgun (WGS) entry which is preliminary data.</text>
</comment>
<name>A0A2I1CKL6_ASPN1</name>
<dbReference type="VEuPathDB" id="FungiDB:P174DRAFT_415924"/>
<gene>
    <name evidence="1" type="ORF">P174DRAFT_415924</name>
</gene>
<dbReference type="GeneID" id="36531778"/>
<accession>A0A2I1CKL6</accession>
<dbReference type="EMBL" id="MSZS01000001">
    <property type="protein sequence ID" value="PKX98166.1"/>
    <property type="molecule type" value="Genomic_DNA"/>
</dbReference>
<proteinExistence type="predicted"/>
<evidence type="ECO:0000313" key="1">
    <source>
        <dbReference type="EMBL" id="PKX98166.1"/>
    </source>
</evidence>
<sequence>MRSMEFKTFWTLQLTVLSVSNIRSRVRLAPHLGQLLAQMRNFGLRYGFLSTYQGTMCVKRTADFAFHVSRPIRALDTNLSVRQCFAGFCILAEQAHDYTEDSDFQAERLRRQNGVQASTRQTPRRTHVAEGHVPSLVGNIIPNSIILSDQGGTLTILNVSRMIPQYRGQTDRAIFEIDRAGKKCLRVRRRAAVWAATAPAARDSEGVEGFIAELEAITSYLEENEAIHLMRSLTATCFACLGSCRTWPECPYAEQRPYGRS</sequence>
<dbReference type="OrthoDB" id="2156052at2759"/>
<evidence type="ECO:0000313" key="2">
    <source>
        <dbReference type="Proteomes" id="UP000234474"/>
    </source>
</evidence>
<protein>
    <submittedName>
        <fullName evidence="1">Uncharacterized protein</fullName>
    </submittedName>
</protein>
<reference evidence="2" key="1">
    <citation type="journal article" date="2018" name="Proc. Natl. Acad. Sci. U.S.A.">
        <title>Linking secondary metabolites to gene clusters through genome sequencing of six diverse Aspergillus species.</title>
        <authorList>
            <person name="Kaerboelling I."/>
            <person name="Vesth T.C."/>
            <person name="Frisvad J.C."/>
            <person name="Nybo J.L."/>
            <person name="Theobald S."/>
            <person name="Kuo A."/>
            <person name="Bowyer P."/>
            <person name="Matsuda Y."/>
            <person name="Mondo S."/>
            <person name="Lyhne E.K."/>
            <person name="Kogle M.E."/>
            <person name="Clum A."/>
            <person name="Lipzen A."/>
            <person name="Salamov A."/>
            <person name="Ngan C.Y."/>
            <person name="Daum C."/>
            <person name="Chiniquy J."/>
            <person name="Barry K."/>
            <person name="LaButti K."/>
            <person name="Haridas S."/>
            <person name="Simmons B.A."/>
            <person name="Magnuson J.K."/>
            <person name="Mortensen U.H."/>
            <person name="Larsen T.O."/>
            <person name="Grigoriev I.V."/>
            <person name="Baker S.E."/>
            <person name="Andersen M.R."/>
        </authorList>
    </citation>
    <scope>NUCLEOTIDE SEQUENCE [LARGE SCALE GENOMIC DNA]</scope>
    <source>
        <strain evidence="2">IBT 16806</strain>
    </source>
</reference>
<dbReference type="AlphaFoldDB" id="A0A2I1CKL6"/>
<dbReference type="Proteomes" id="UP000234474">
    <property type="component" value="Unassembled WGS sequence"/>
</dbReference>
<keyword evidence="2" id="KW-1185">Reference proteome</keyword>
<organism evidence="1 2">
    <name type="scientific">Aspergillus novofumigatus (strain IBT 16806)</name>
    <dbReference type="NCBI Taxonomy" id="1392255"/>
    <lineage>
        <taxon>Eukaryota</taxon>
        <taxon>Fungi</taxon>
        <taxon>Dikarya</taxon>
        <taxon>Ascomycota</taxon>
        <taxon>Pezizomycotina</taxon>
        <taxon>Eurotiomycetes</taxon>
        <taxon>Eurotiomycetidae</taxon>
        <taxon>Eurotiales</taxon>
        <taxon>Aspergillaceae</taxon>
        <taxon>Aspergillus</taxon>
        <taxon>Aspergillus subgen. Fumigati</taxon>
    </lineage>
</organism>